<reference evidence="2 3" key="1">
    <citation type="submission" date="2017-05" db="EMBL/GenBank/DDBJ databases">
        <title>Vagococcus spp. assemblies.</title>
        <authorList>
            <person name="Gulvik C.A."/>
        </authorList>
    </citation>
    <scope>NUCLEOTIDE SEQUENCE [LARGE SCALE GENOMIC DNA]</scope>
    <source>
        <strain evidence="2 3">NCFB 2777</strain>
    </source>
</reference>
<dbReference type="AlphaFoldDB" id="A0A429ZEN7"/>
<dbReference type="RefSeq" id="WP_126781968.1">
    <property type="nucleotide sequence ID" value="NZ_NGJU01000024.1"/>
</dbReference>
<feature type="transmembrane region" description="Helical" evidence="1">
    <location>
        <begin position="21"/>
        <end position="49"/>
    </location>
</feature>
<dbReference type="EMBL" id="NGJU01000024">
    <property type="protein sequence ID" value="RST92161.1"/>
    <property type="molecule type" value="Genomic_DNA"/>
</dbReference>
<keyword evidence="1" id="KW-0472">Membrane</keyword>
<gene>
    <name evidence="2" type="ORF">CBF35_13355</name>
</gene>
<keyword evidence="1" id="KW-1133">Transmembrane helix</keyword>
<comment type="caution">
    <text evidence="2">The sequence shown here is derived from an EMBL/GenBank/DDBJ whole genome shotgun (WGS) entry which is preliminary data.</text>
</comment>
<keyword evidence="1" id="KW-0812">Transmembrane</keyword>
<protein>
    <recommendedName>
        <fullName evidence="4">KAP NTPase domain-containing protein</fullName>
    </recommendedName>
</protein>
<evidence type="ECO:0008006" key="4">
    <source>
        <dbReference type="Google" id="ProtNLM"/>
    </source>
</evidence>
<dbReference type="SUPFAM" id="SSF52540">
    <property type="entry name" value="P-loop containing nucleoside triphosphate hydrolases"/>
    <property type="match status" value="1"/>
</dbReference>
<organism evidence="2 3">
    <name type="scientific">Vagococcus salmoninarum</name>
    <dbReference type="NCBI Taxonomy" id="2739"/>
    <lineage>
        <taxon>Bacteria</taxon>
        <taxon>Bacillati</taxon>
        <taxon>Bacillota</taxon>
        <taxon>Bacilli</taxon>
        <taxon>Lactobacillales</taxon>
        <taxon>Enterococcaceae</taxon>
        <taxon>Vagococcus</taxon>
    </lineage>
</organism>
<dbReference type="Proteomes" id="UP000287239">
    <property type="component" value="Unassembled WGS sequence"/>
</dbReference>
<name>A0A429ZEN7_9ENTE</name>
<accession>A0A429ZEN7</accession>
<proteinExistence type="predicted"/>
<dbReference type="GeneID" id="98569332"/>
<sequence length="637" mass="74401">MNKVYTDLSKMFSNYGNKLKKIFVTCVAIVLVTEITIFKKVIINILSFIEEQKLLFGFSIRKYTFIYTVSRSISIIIIFFCIVIFVLHYLFRPWFEKLAKVNPVTSFEKSLSNYLMDTTGKFSNKGYLISGEWGSGKTYLIEDFFDKHFRFNKRPIYKISCFGLDSRELVLKEIETQIEVNDNSVFNWVQYIPVVGLPIFGILKKTYNLQNISSDSIFIFDDFERITPSGIVTSLDGKNYYDRKKITKGIKGLSSEPELKNVDDEFKKIQDTFIKILSQRNNEIINFNLQKYNIVTGLINELIENNNVKVIIICNTDIIGNNYMDKVFRGKLDCITYRKNADKKSLIHIFNKSLENQIYENNDTKIKLLDIMNTIINDFESIWFSEGTNNLREAKSIFQAFLDTVNEVEGYFKINLENMLSLFYSIYVISISKSESNVDKYQHFPIGGHLLFHLELYGKDKEAEAIKKSKYVNELKWLGISLSGYWLLNMSNPENIKKISRSYFDYPFVLLECQLTDFENSRLDFEQLYFAHILYIIKKEAHISLKKRSEKLNLVIDQCVSDLVKILSESDNLMNDAKLFLLSLDESLGGAFYLDFYSKWIELIYETTKIKYIENKEGSLVLKQYNEYAGELHESSD</sequence>
<dbReference type="Gene3D" id="3.40.50.300">
    <property type="entry name" value="P-loop containing nucleotide triphosphate hydrolases"/>
    <property type="match status" value="1"/>
</dbReference>
<evidence type="ECO:0000313" key="3">
    <source>
        <dbReference type="Proteomes" id="UP000287239"/>
    </source>
</evidence>
<keyword evidence="3" id="KW-1185">Reference proteome</keyword>
<dbReference type="InterPro" id="IPR027417">
    <property type="entry name" value="P-loop_NTPase"/>
</dbReference>
<dbReference type="OrthoDB" id="88903at2"/>
<evidence type="ECO:0000313" key="2">
    <source>
        <dbReference type="EMBL" id="RST92161.1"/>
    </source>
</evidence>
<evidence type="ECO:0000256" key="1">
    <source>
        <dbReference type="SAM" id="Phobius"/>
    </source>
</evidence>
<feature type="transmembrane region" description="Helical" evidence="1">
    <location>
        <begin position="69"/>
        <end position="91"/>
    </location>
</feature>